<evidence type="ECO:0000313" key="2">
    <source>
        <dbReference type="Proteomes" id="UP001154282"/>
    </source>
</evidence>
<proteinExistence type="predicted"/>
<comment type="caution">
    <text evidence="1">The sequence shown here is derived from an EMBL/GenBank/DDBJ whole genome shotgun (WGS) entry which is preliminary data.</text>
</comment>
<reference evidence="1" key="1">
    <citation type="submission" date="2022-08" db="EMBL/GenBank/DDBJ databases">
        <authorList>
            <person name="Gutierrez-Valencia J."/>
        </authorList>
    </citation>
    <scope>NUCLEOTIDE SEQUENCE</scope>
</reference>
<organism evidence="1 2">
    <name type="scientific">Linum tenue</name>
    <dbReference type="NCBI Taxonomy" id="586396"/>
    <lineage>
        <taxon>Eukaryota</taxon>
        <taxon>Viridiplantae</taxon>
        <taxon>Streptophyta</taxon>
        <taxon>Embryophyta</taxon>
        <taxon>Tracheophyta</taxon>
        <taxon>Spermatophyta</taxon>
        <taxon>Magnoliopsida</taxon>
        <taxon>eudicotyledons</taxon>
        <taxon>Gunneridae</taxon>
        <taxon>Pentapetalae</taxon>
        <taxon>rosids</taxon>
        <taxon>fabids</taxon>
        <taxon>Malpighiales</taxon>
        <taxon>Linaceae</taxon>
        <taxon>Linum</taxon>
    </lineage>
</organism>
<sequence length="21" mass="2448">MARWSAVELLSHPFILHGKRV</sequence>
<gene>
    <name evidence="1" type="ORF">LITE_LOCUS47246</name>
</gene>
<dbReference type="EMBL" id="CAMGYJ010000010">
    <property type="protein sequence ID" value="CAI0554591.1"/>
    <property type="molecule type" value="Genomic_DNA"/>
</dbReference>
<evidence type="ECO:0000313" key="1">
    <source>
        <dbReference type="EMBL" id="CAI0554591.1"/>
    </source>
</evidence>
<accession>A0AAV0RBD2</accession>
<name>A0AAV0RBD2_9ROSI</name>
<protein>
    <submittedName>
        <fullName evidence="1">Uncharacterized protein</fullName>
    </submittedName>
</protein>
<keyword evidence="2" id="KW-1185">Reference proteome</keyword>
<dbReference type="AlphaFoldDB" id="A0AAV0RBD2"/>
<dbReference type="Proteomes" id="UP001154282">
    <property type="component" value="Unassembled WGS sequence"/>
</dbReference>